<keyword evidence="3" id="KW-1185">Reference proteome</keyword>
<evidence type="ECO:0000313" key="3">
    <source>
        <dbReference type="Proteomes" id="UP001461498"/>
    </source>
</evidence>
<evidence type="ECO:0000256" key="1">
    <source>
        <dbReference type="SAM" id="MobiDB-lite"/>
    </source>
</evidence>
<feature type="compositionally biased region" description="Basic and acidic residues" evidence="1">
    <location>
        <begin position="22"/>
        <end position="38"/>
    </location>
</feature>
<name>A0AAW1D2H9_9HEMI</name>
<reference evidence="2 3" key="1">
    <citation type="submission" date="2022-12" db="EMBL/GenBank/DDBJ databases">
        <title>Chromosome-level genome assembly of true bugs.</title>
        <authorList>
            <person name="Ma L."/>
            <person name="Li H."/>
        </authorList>
    </citation>
    <scope>NUCLEOTIDE SEQUENCE [LARGE SCALE GENOMIC DNA]</scope>
    <source>
        <strain evidence="2">Lab_2022b</strain>
    </source>
</reference>
<feature type="compositionally biased region" description="Acidic residues" evidence="1">
    <location>
        <begin position="48"/>
        <end position="58"/>
    </location>
</feature>
<feature type="region of interest" description="Disordered" evidence="1">
    <location>
        <begin position="89"/>
        <end position="157"/>
    </location>
</feature>
<feature type="compositionally biased region" description="Basic and acidic residues" evidence="1">
    <location>
        <begin position="133"/>
        <end position="155"/>
    </location>
</feature>
<organism evidence="2 3">
    <name type="scientific">Rhynocoris fuscipes</name>
    <dbReference type="NCBI Taxonomy" id="488301"/>
    <lineage>
        <taxon>Eukaryota</taxon>
        <taxon>Metazoa</taxon>
        <taxon>Ecdysozoa</taxon>
        <taxon>Arthropoda</taxon>
        <taxon>Hexapoda</taxon>
        <taxon>Insecta</taxon>
        <taxon>Pterygota</taxon>
        <taxon>Neoptera</taxon>
        <taxon>Paraneoptera</taxon>
        <taxon>Hemiptera</taxon>
        <taxon>Heteroptera</taxon>
        <taxon>Panheteroptera</taxon>
        <taxon>Cimicomorpha</taxon>
        <taxon>Reduviidae</taxon>
        <taxon>Harpactorinae</taxon>
        <taxon>Harpactorini</taxon>
        <taxon>Rhynocoris</taxon>
    </lineage>
</organism>
<feature type="compositionally biased region" description="Low complexity" evidence="1">
    <location>
        <begin position="103"/>
        <end position="124"/>
    </location>
</feature>
<feature type="region of interest" description="Disordered" evidence="1">
    <location>
        <begin position="255"/>
        <end position="318"/>
    </location>
</feature>
<feature type="region of interest" description="Disordered" evidence="1">
    <location>
        <begin position="209"/>
        <end position="233"/>
    </location>
</feature>
<feature type="region of interest" description="Disordered" evidence="1">
    <location>
        <begin position="171"/>
        <end position="196"/>
    </location>
</feature>
<evidence type="ECO:0000313" key="2">
    <source>
        <dbReference type="EMBL" id="KAK9505221.1"/>
    </source>
</evidence>
<feature type="compositionally biased region" description="Polar residues" evidence="1">
    <location>
        <begin position="277"/>
        <end position="294"/>
    </location>
</feature>
<accession>A0AAW1D2H9</accession>
<protein>
    <submittedName>
        <fullName evidence="2">Uncharacterized protein</fullName>
    </submittedName>
</protein>
<feature type="compositionally biased region" description="Basic and acidic residues" evidence="1">
    <location>
        <begin position="89"/>
        <end position="100"/>
    </location>
</feature>
<dbReference type="Proteomes" id="UP001461498">
    <property type="component" value="Unassembled WGS sequence"/>
</dbReference>
<comment type="caution">
    <text evidence="2">The sequence shown here is derived from an EMBL/GenBank/DDBJ whole genome shotgun (WGS) entry which is preliminary data.</text>
</comment>
<feature type="compositionally biased region" description="Basic and acidic residues" evidence="1">
    <location>
        <begin position="1"/>
        <end position="12"/>
    </location>
</feature>
<dbReference type="EMBL" id="JAPXFL010000006">
    <property type="protein sequence ID" value="KAK9505221.1"/>
    <property type="molecule type" value="Genomic_DNA"/>
</dbReference>
<dbReference type="AlphaFoldDB" id="A0AAW1D2H9"/>
<sequence>MKSSKEQNRFEDMMQYYSSRRGGQERGDRAERKEKVTEYLKNLNLDASGDESLTDEEYMAPRSSKKKDDTKYMADDDVELLKNSLKNLKMEKKKGGEKGGGENVSESDSSYTSYGSLSLSDLSTEQSEGENDPFEKKSKDKGSKPPHRIGYEDLGKALNETDDIMESLRKVGKKVGSTKSKDIPTKSKDIRAKMDKKISKLNKANELLNPLKTKANKSDDYLSSNSEDSPELDFLKYLRSPKGRKVLESVSKKMDMSPFPDNLFEQTLGGFDEKNINKSATKGNKSSAGRQNPTEPLRTLPNRKITAKDQGDMMRSPAATSVTNALKTGAINKILNKDTVNKTKSLNLNKDGTKPIIPSSLSKEAKAMASKLESKAAINLLKGEKKPTKKISSNKK</sequence>
<gene>
    <name evidence="2" type="ORF">O3M35_009318</name>
</gene>
<feature type="region of interest" description="Disordered" evidence="1">
    <location>
        <begin position="1"/>
        <end position="73"/>
    </location>
</feature>
<feature type="compositionally biased region" description="Basic and acidic residues" evidence="1">
    <location>
        <begin position="179"/>
        <end position="196"/>
    </location>
</feature>
<proteinExistence type="predicted"/>